<evidence type="ECO:0000313" key="3">
    <source>
        <dbReference type="Proteomes" id="UP000179233"/>
    </source>
</evidence>
<dbReference type="Pfam" id="PF18895">
    <property type="entry name" value="T4SS_pilin"/>
    <property type="match status" value="1"/>
</dbReference>
<name>A0A1G1VUE4_9BACT</name>
<feature type="transmembrane region" description="Helical" evidence="1">
    <location>
        <begin position="35"/>
        <end position="59"/>
    </location>
</feature>
<feature type="transmembrane region" description="Helical" evidence="1">
    <location>
        <begin position="79"/>
        <end position="105"/>
    </location>
</feature>
<evidence type="ECO:0000256" key="1">
    <source>
        <dbReference type="SAM" id="Phobius"/>
    </source>
</evidence>
<keyword evidence="1" id="KW-1133">Transmembrane helix</keyword>
<dbReference type="Proteomes" id="UP000179233">
    <property type="component" value="Unassembled WGS sequence"/>
</dbReference>
<protein>
    <submittedName>
        <fullName evidence="2">Uncharacterized protein</fullName>
    </submittedName>
</protein>
<comment type="caution">
    <text evidence="2">The sequence shown here is derived from an EMBL/GenBank/DDBJ whole genome shotgun (WGS) entry which is preliminary data.</text>
</comment>
<dbReference type="EMBL" id="MHCJ01000001">
    <property type="protein sequence ID" value="OGY19033.1"/>
    <property type="molecule type" value="Genomic_DNA"/>
</dbReference>
<dbReference type="InterPro" id="IPR043993">
    <property type="entry name" value="T4SS_pilin"/>
</dbReference>
<evidence type="ECO:0000313" key="2">
    <source>
        <dbReference type="EMBL" id="OGY19033.1"/>
    </source>
</evidence>
<accession>A0A1G1VUE4</accession>
<keyword evidence="1" id="KW-0472">Membrane</keyword>
<dbReference type="AlphaFoldDB" id="A0A1G1VUE4"/>
<proteinExistence type="predicted"/>
<gene>
    <name evidence="2" type="ORF">A2786_05865</name>
</gene>
<reference evidence="2 3" key="1">
    <citation type="journal article" date="2016" name="Nat. Commun.">
        <title>Thousands of microbial genomes shed light on interconnected biogeochemical processes in an aquifer system.</title>
        <authorList>
            <person name="Anantharaman K."/>
            <person name="Brown C.T."/>
            <person name="Hug L.A."/>
            <person name="Sharon I."/>
            <person name="Castelle C.J."/>
            <person name="Probst A.J."/>
            <person name="Thomas B.C."/>
            <person name="Singh A."/>
            <person name="Wilkins M.J."/>
            <person name="Karaoz U."/>
            <person name="Brodie E.L."/>
            <person name="Williams K.H."/>
            <person name="Hubbard S.S."/>
            <person name="Banfield J.F."/>
        </authorList>
    </citation>
    <scope>NUCLEOTIDE SEQUENCE [LARGE SCALE GENOMIC DNA]</scope>
</reference>
<keyword evidence="1" id="KW-0812">Transmembrane</keyword>
<sequence>MLYFTIPGVGPVNNPPGYGTGTGNLSSLGSILNSLMPYVFAIAGLILLSMIVSAGYTLLTSAGNPDAIEKGKSRLTVGLIGFFLVFAAYWILQIIEVFLGVPGYFT</sequence>
<organism evidence="2 3">
    <name type="scientific">Candidatus Chisholmbacteria bacterium RIFCSPHIGHO2_01_FULL_52_32</name>
    <dbReference type="NCBI Taxonomy" id="1797591"/>
    <lineage>
        <taxon>Bacteria</taxon>
        <taxon>Candidatus Chisholmiibacteriota</taxon>
    </lineage>
</organism>